<gene>
    <name evidence="1" type="ORF">YC6258_00895</name>
</gene>
<dbReference type="HOGENOM" id="CLU_3344209_0_0_6"/>
<organism evidence="1 2">
    <name type="scientific">Gynuella sunshinyii YC6258</name>
    <dbReference type="NCBI Taxonomy" id="1445510"/>
    <lineage>
        <taxon>Bacteria</taxon>
        <taxon>Pseudomonadati</taxon>
        <taxon>Pseudomonadota</taxon>
        <taxon>Gammaproteobacteria</taxon>
        <taxon>Oceanospirillales</taxon>
        <taxon>Saccharospirillaceae</taxon>
        <taxon>Gynuella</taxon>
    </lineage>
</organism>
<reference evidence="1 2" key="1">
    <citation type="submission" date="2014-01" db="EMBL/GenBank/DDBJ databases">
        <title>Full genme sequencing of cellulolytic bacterium Gynuella sunshinyii YC6258T gen. nov., sp. nov.</title>
        <authorList>
            <person name="Khan H."/>
            <person name="Chung E.J."/>
            <person name="Chung Y.R."/>
        </authorList>
    </citation>
    <scope>NUCLEOTIDE SEQUENCE [LARGE SCALE GENOMIC DNA]</scope>
    <source>
        <strain evidence="1 2">YC6258</strain>
    </source>
</reference>
<dbReference type="EMBL" id="CP007142">
    <property type="protein sequence ID" value="AJQ92945.1"/>
    <property type="molecule type" value="Genomic_DNA"/>
</dbReference>
<evidence type="ECO:0000313" key="2">
    <source>
        <dbReference type="Proteomes" id="UP000032266"/>
    </source>
</evidence>
<evidence type="ECO:0000313" key="1">
    <source>
        <dbReference type="EMBL" id="AJQ92945.1"/>
    </source>
</evidence>
<accession>A0A0C5V047</accession>
<dbReference type="STRING" id="1445510.YC6258_00895"/>
<dbReference type="KEGG" id="gsn:YC6258_00895"/>
<dbReference type="AlphaFoldDB" id="A0A0C5V047"/>
<protein>
    <submittedName>
        <fullName evidence="1">Uncharacterized protein</fullName>
    </submittedName>
</protein>
<dbReference type="Proteomes" id="UP000032266">
    <property type="component" value="Chromosome"/>
</dbReference>
<proteinExistence type="predicted"/>
<sequence length="37" mass="4064">MWSQTGENNLAKHYAAEEANTRLRGVSLMVDLLSSGL</sequence>
<keyword evidence="2" id="KW-1185">Reference proteome</keyword>
<name>A0A0C5V047_9GAMM</name>